<keyword evidence="2" id="KW-0812">Transmembrane</keyword>
<feature type="compositionally biased region" description="Basic and acidic residues" evidence="1">
    <location>
        <begin position="1"/>
        <end position="33"/>
    </location>
</feature>
<accession>A0A9N8HQL0</accession>
<evidence type="ECO:0000256" key="1">
    <source>
        <dbReference type="SAM" id="MobiDB-lite"/>
    </source>
</evidence>
<keyword evidence="2" id="KW-1133">Transmembrane helix</keyword>
<feature type="compositionally biased region" description="Pro residues" evidence="1">
    <location>
        <begin position="84"/>
        <end position="93"/>
    </location>
</feature>
<proteinExistence type="predicted"/>
<evidence type="ECO:0000313" key="3">
    <source>
        <dbReference type="EMBL" id="CAB9519178.1"/>
    </source>
</evidence>
<feature type="transmembrane region" description="Helical" evidence="2">
    <location>
        <begin position="530"/>
        <end position="553"/>
    </location>
</feature>
<feature type="compositionally biased region" description="Basic and acidic residues" evidence="1">
    <location>
        <begin position="65"/>
        <end position="78"/>
    </location>
</feature>
<reference evidence="3" key="1">
    <citation type="submission" date="2020-06" db="EMBL/GenBank/DDBJ databases">
        <authorList>
            <consortium name="Plant Systems Biology data submission"/>
        </authorList>
    </citation>
    <scope>NUCLEOTIDE SEQUENCE</scope>
    <source>
        <strain evidence="3">D6</strain>
    </source>
</reference>
<evidence type="ECO:0000313" key="4">
    <source>
        <dbReference type="Proteomes" id="UP001153069"/>
    </source>
</evidence>
<dbReference type="EMBL" id="CAICTM010000993">
    <property type="protein sequence ID" value="CAB9519178.1"/>
    <property type="molecule type" value="Genomic_DNA"/>
</dbReference>
<feature type="region of interest" description="Disordered" evidence="1">
    <location>
        <begin position="411"/>
        <end position="432"/>
    </location>
</feature>
<feature type="compositionally biased region" description="Low complexity" evidence="1">
    <location>
        <begin position="34"/>
        <end position="59"/>
    </location>
</feature>
<feature type="region of interest" description="Disordered" evidence="1">
    <location>
        <begin position="1"/>
        <end position="152"/>
    </location>
</feature>
<keyword evidence="4" id="KW-1185">Reference proteome</keyword>
<organism evidence="3 4">
    <name type="scientific">Seminavis robusta</name>
    <dbReference type="NCBI Taxonomy" id="568900"/>
    <lineage>
        <taxon>Eukaryota</taxon>
        <taxon>Sar</taxon>
        <taxon>Stramenopiles</taxon>
        <taxon>Ochrophyta</taxon>
        <taxon>Bacillariophyta</taxon>
        <taxon>Bacillariophyceae</taxon>
        <taxon>Bacillariophycidae</taxon>
        <taxon>Naviculales</taxon>
        <taxon>Naviculaceae</taxon>
        <taxon>Seminavis</taxon>
    </lineage>
</organism>
<dbReference type="AlphaFoldDB" id="A0A9N8HQL0"/>
<evidence type="ECO:0000256" key="2">
    <source>
        <dbReference type="SAM" id="Phobius"/>
    </source>
</evidence>
<keyword evidence="2" id="KW-0472">Membrane</keyword>
<dbReference type="Proteomes" id="UP001153069">
    <property type="component" value="Unassembled WGS sequence"/>
</dbReference>
<sequence length="653" mass="72917">MPPVKRKTEDGDTSNRPKKMSKEERAAAKERAKQAMLAQQEQQATSQKKTAAASVAVAELPPPKNKKEQLAQAREKARLAMQQQPPPQEPPQPNDDNDTEATPRRISPRRDNNNNTTSASQKKPPPKVTTTVKKAAPKVTISSDALPDKKPAAAEVMPLPTLARTQSTPLELALEEQVAANVQAVLQGKPPPFTSAPPDHLLKFAPTELEEGYDHNEHNARDIDEEEDAETQDTPKQDLLLSESVADAVTSAVIHTPATPVVSNWVSQLLWTLFLLGVAKIVVYNHARTYHRAFHKVMAVLPVPNPYRTVDGTPIPYMPCFDTNTNNNNDSREMRPECIAYNVKTPCPAMGQCWGGQLHQCSHSNYLQVAQDQTSCIMKPDVAHVYHHVLDTIASWALEYHCQKELDSTSSGSVAKAPVPHMVSPLRGEPTHTRKQPMFHVAEVLTDKEDDSMDVNALWALLEAGNPVAGYPLKLKVFESYDPAHEQNVPSPLVAVVPSKQYVNKLFPLRTQCRYRQAARQYALVSKTPWLLTLWVGCVVALVAWIALTGYYWRAAQEQQELLASIEVVRHFVIETLQTSEPQTWKGMELKRHVLLKSGIIGTSGHSQALFHKRIWPRVVFDIRGNPNIYKSVIVSNGDLIDIWQWQPRELTE</sequence>
<protein>
    <submittedName>
        <fullName evidence="3">Uncharacterized protein</fullName>
    </submittedName>
</protein>
<gene>
    <name evidence="3" type="ORF">SEMRO_995_G229160.1</name>
</gene>
<feature type="compositionally biased region" description="Low complexity" evidence="1">
    <location>
        <begin position="128"/>
        <end position="140"/>
    </location>
</feature>
<name>A0A9N8HQL0_9STRA</name>
<comment type="caution">
    <text evidence="3">The sequence shown here is derived from an EMBL/GenBank/DDBJ whole genome shotgun (WGS) entry which is preliminary data.</text>
</comment>